<evidence type="ECO:0000313" key="1">
    <source>
        <dbReference type="EMBL" id="KZV98243.1"/>
    </source>
</evidence>
<evidence type="ECO:0000313" key="2">
    <source>
        <dbReference type="Proteomes" id="UP000077266"/>
    </source>
</evidence>
<sequence>MSFPCRDVEIRSLCVLRTLPLRPRMEEVLSQSDSARSSRRVPQTAFRAFCTSSIKAASPSPQVSIDPSLDHQHHHAEHPCQLHLLGRLHRLVVLLHHLHWPAL</sequence>
<keyword evidence="2" id="KW-1185">Reference proteome</keyword>
<organism evidence="1 2">
    <name type="scientific">Exidia glandulosa HHB12029</name>
    <dbReference type="NCBI Taxonomy" id="1314781"/>
    <lineage>
        <taxon>Eukaryota</taxon>
        <taxon>Fungi</taxon>
        <taxon>Dikarya</taxon>
        <taxon>Basidiomycota</taxon>
        <taxon>Agaricomycotina</taxon>
        <taxon>Agaricomycetes</taxon>
        <taxon>Auriculariales</taxon>
        <taxon>Exidiaceae</taxon>
        <taxon>Exidia</taxon>
    </lineage>
</organism>
<dbReference type="AlphaFoldDB" id="A0A165LS17"/>
<gene>
    <name evidence="1" type="ORF">EXIGLDRAFT_322012</name>
</gene>
<dbReference type="Proteomes" id="UP000077266">
    <property type="component" value="Unassembled WGS sequence"/>
</dbReference>
<protein>
    <submittedName>
        <fullName evidence="1">Uncharacterized protein</fullName>
    </submittedName>
</protein>
<name>A0A165LS17_EXIGL</name>
<accession>A0A165LS17</accession>
<dbReference type="InParanoid" id="A0A165LS17"/>
<dbReference type="EMBL" id="KV425921">
    <property type="protein sequence ID" value="KZV98243.1"/>
    <property type="molecule type" value="Genomic_DNA"/>
</dbReference>
<reference evidence="1 2" key="1">
    <citation type="journal article" date="2016" name="Mol. Biol. Evol.">
        <title>Comparative Genomics of Early-Diverging Mushroom-Forming Fungi Provides Insights into the Origins of Lignocellulose Decay Capabilities.</title>
        <authorList>
            <person name="Nagy L.G."/>
            <person name="Riley R."/>
            <person name="Tritt A."/>
            <person name="Adam C."/>
            <person name="Daum C."/>
            <person name="Floudas D."/>
            <person name="Sun H."/>
            <person name="Yadav J.S."/>
            <person name="Pangilinan J."/>
            <person name="Larsson K.H."/>
            <person name="Matsuura K."/>
            <person name="Barry K."/>
            <person name="Labutti K."/>
            <person name="Kuo R."/>
            <person name="Ohm R.A."/>
            <person name="Bhattacharya S.S."/>
            <person name="Shirouzu T."/>
            <person name="Yoshinaga Y."/>
            <person name="Martin F.M."/>
            <person name="Grigoriev I.V."/>
            <person name="Hibbett D.S."/>
        </authorList>
    </citation>
    <scope>NUCLEOTIDE SEQUENCE [LARGE SCALE GENOMIC DNA]</scope>
    <source>
        <strain evidence="1 2">HHB12029</strain>
    </source>
</reference>
<proteinExistence type="predicted"/>